<reference evidence="3" key="1">
    <citation type="submission" date="2020-04" db="EMBL/GenBank/DDBJ databases">
        <authorList>
            <person name="Alioto T."/>
            <person name="Alioto T."/>
            <person name="Gomez Garrido J."/>
        </authorList>
    </citation>
    <scope>NUCLEOTIDE SEQUENCE</scope>
    <source>
        <strain evidence="3">A484AB</strain>
    </source>
</reference>
<dbReference type="Pfam" id="PF00078">
    <property type="entry name" value="RVT_1"/>
    <property type="match status" value="1"/>
</dbReference>
<proteinExistence type="predicted"/>
<feature type="compositionally biased region" description="Polar residues" evidence="1">
    <location>
        <begin position="229"/>
        <end position="239"/>
    </location>
</feature>
<dbReference type="Proteomes" id="UP001152795">
    <property type="component" value="Unassembled WGS sequence"/>
</dbReference>
<dbReference type="PANTHER" id="PTHR37984">
    <property type="entry name" value="PROTEIN CBG26694"/>
    <property type="match status" value="1"/>
</dbReference>
<keyword evidence="4" id="KW-1185">Reference proteome</keyword>
<dbReference type="InterPro" id="IPR050951">
    <property type="entry name" value="Retrovirus_Pol_polyprotein"/>
</dbReference>
<sequence>MISLNEKSIDHEIEAIREQCQGNRRGDPSRSREKKRCKYCGGMHEFDKNSCPAYGKSCKNCGFRNQFSRVCQKKRNETTRSVKEITKDVSSDSGDSVYTVSVLPEFPDDQEVLSMQTKYKQFKSKILTVMNIKGGKETSFQVDTGATCNVIKQKELSGTKYMKKMKKTKQVLKMYNSSTLKPVGQCMVQLQNPETCKKYKLSESDQKGDSHTTMTSSESSPTERSTHSILTSPEPSQTGLTMEQITSEYKDIFEGLGQLGPKLHLELEENVKPVQQAVRKIPESMKDPLRSHLAELEEKGIIERVYQPTEWINYIVVAKKSNGSIRLCLHPRPLNKALKRCHHPMQTIEDILPELGKAKVFSKLDCLNGYWQVPLDEESSLLTTFGTSF</sequence>
<evidence type="ECO:0000259" key="2">
    <source>
        <dbReference type="Pfam" id="PF00078"/>
    </source>
</evidence>
<dbReference type="Gene3D" id="3.30.70.270">
    <property type="match status" value="1"/>
</dbReference>
<evidence type="ECO:0000256" key="1">
    <source>
        <dbReference type="SAM" id="MobiDB-lite"/>
    </source>
</evidence>
<evidence type="ECO:0000313" key="3">
    <source>
        <dbReference type="EMBL" id="CAB4027469.1"/>
    </source>
</evidence>
<dbReference type="AlphaFoldDB" id="A0A7D9L7Q6"/>
<dbReference type="EMBL" id="CACRXK020014819">
    <property type="protein sequence ID" value="CAB4027469.1"/>
    <property type="molecule type" value="Genomic_DNA"/>
</dbReference>
<feature type="domain" description="Reverse transcriptase" evidence="2">
    <location>
        <begin position="319"/>
        <end position="388"/>
    </location>
</feature>
<dbReference type="CDD" id="cd01647">
    <property type="entry name" value="RT_LTR"/>
    <property type="match status" value="1"/>
</dbReference>
<dbReference type="SUPFAM" id="SSF56672">
    <property type="entry name" value="DNA/RNA polymerases"/>
    <property type="match status" value="1"/>
</dbReference>
<dbReference type="OrthoDB" id="5968803at2759"/>
<feature type="compositionally biased region" description="Basic and acidic residues" evidence="1">
    <location>
        <begin position="200"/>
        <end position="210"/>
    </location>
</feature>
<dbReference type="Gene3D" id="3.10.10.10">
    <property type="entry name" value="HIV Type 1 Reverse Transcriptase, subunit A, domain 1"/>
    <property type="match status" value="1"/>
</dbReference>
<feature type="region of interest" description="Disordered" evidence="1">
    <location>
        <begin position="200"/>
        <end position="239"/>
    </location>
</feature>
<protein>
    <recommendedName>
        <fullName evidence="2">Reverse transcriptase domain-containing protein</fullName>
    </recommendedName>
</protein>
<dbReference type="InterPro" id="IPR000477">
    <property type="entry name" value="RT_dom"/>
</dbReference>
<feature type="non-terminal residue" evidence="3">
    <location>
        <position position="389"/>
    </location>
</feature>
<dbReference type="InterPro" id="IPR043128">
    <property type="entry name" value="Rev_trsase/Diguanyl_cyclase"/>
</dbReference>
<name>A0A7D9L7Q6_PARCT</name>
<accession>A0A7D9L7Q6</accession>
<evidence type="ECO:0000313" key="4">
    <source>
        <dbReference type="Proteomes" id="UP001152795"/>
    </source>
</evidence>
<feature type="compositionally biased region" description="Low complexity" evidence="1">
    <location>
        <begin position="211"/>
        <end position="223"/>
    </location>
</feature>
<organism evidence="3 4">
    <name type="scientific">Paramuricea clavata</name>
    <name type="common">Red gorgonian</name>
    <name type="synonym">Violescent sea-whip</name>
    <dbReference type="NCBI Taxonomy" id="317549"/>
    <lineage>
        <taxon>Eukaryota</taxon>
        <taxon>Metazoa</taxon>
        <taxon>Cnidaria</taxon>
        <taxon>Anthozoa</taxon>
        <taxon>Octocorallia</taxon>
        <taxon>Malacalcyonacea</taxon>
        <taxon>Plexauridae</taxon>
        <taxon>Paramuricea</taxon>
    </lineage>
</organism>
<dbReference type="InterPro" id="IPR043502">
    <property type="entry name" value="DNA/RNA_pol_sf"/>
</dbReference>
<gene>
    <name evidence="3" type="ORF">PACLA_8A030017</name>
</gene>
<comment type="caution">
    <text evidence="3">The sequence shown here is derived from an EMBL/GenBank/DDBJ whole genome shotgun (WGS) entry which is preliminary data.</text>
</comment>
<dbReference type="PANTHER" id="PTHR37984:SF8">
    <property type="entry name" value="CCHC-TYPE DOMAIN-CONTAINING PROTEIN"/>
    <property type="match status" value="1"/>
</dbReference>